<dbReference type="PANTHER" id="PTHR47707">
    <property type="entry name" value="8-OXO-DGTP DIPHOSPHATASE"/>
    <property type="match status" value="1"/>
</dbReference>
<dbReference type="GO" id="GO:0044716">
    <property type="term" value="F:8-oxo-GDP phosphatase activity"/>
    <property type="evidence" value="ECO:0007669"/>
    <property type="project" value="TreeGrafter"/>
</dbReference>
<dbReference type="InterPro" id="IPR020476">
    <property type="entry name" value="Nudix_hydrolase"/>
</dbReference>
<evidence type="ECO:0000256" key="13">
    <source>
        <dbReference type="ARBA" id="ARBA00040794"/>
    </source>
</evidence>
<dbReference type="PRINTS" id="PR00502">
    <property type="entry name" value="NUDIXFAMILY"/>
</dbReference>
<comment type="similarity">
    <text evidence="2 17">Belongs to the Nudix hydrolase family.</text>
</comment>
<evidence type="ECO:0000256" key="4">
    <source>
        <dbReference type="ARBA" id="ARBA00022705"/>
    </source>
</evidence>
<dbReference type="InterPro" id="IPR000086">
    <property type="entry name" value="NUDIX_hydrolase_dom"/>
</dbReference>
<dbReference type="SUPFAM" id="SSF55811">
    <property type="entry name" value="Nudix"/>
    <property type="match status" value="1"/>
</dbReference>
<comment type="cofactor">
    <cofactor evidence="1">
        <name>Mg(2+)</name>
        <dbReference type="ChEBI" id="CHEBI:18420"/>
    </cofactor>
</comment>
<dbReference type="Proteomes" id="UP000315673">
    <property type="component" value="Chromosome"/>
</dbReference>
<keyword evidence="9" id="KW-0234">DNA repair</keyword>
<dbReference type="InterPro" id="IPR020084">
    <property type="entry name" value="NUDIX_hydrolase_CS"/>
</dbReference>
<proteinExistence type="inferred from homology"/>
<comment type="catalytic activity">
    <reaction evidence="11">
        <text>8-oxo-GTP + H2O = 8-oxo-GMP + diphosphate + H(+)</text>
        <dbReference type="Rhea" id="RHEA:67616"/>
        <dbReference type="ChEBI" id="CHEBI:15377"/>
        <dbReference type="ChEBI" id="CHEBI:15378"/>
        <dbReference type="ChEBI" id="CHEBI:33019"/>
        <dbReference type="ChEBI" id="CHEBI:143553"/>
        <dbReference type="ChEBI" id="CHEBI:145694"/>
    </reaction>
</comment>
<evidence type="ECO:0000256" key="2">
    <source>
        <dbReference type="ARBA" id="ARBA00005582"/>
    </source>
</evidence>
<evidence type="ECO:0000256" key="14">
    <source>
        <dbReference type="ARBA" id="ARBA00041592"/>
    </source>
</evidence>
<evidence type="ECO:0000256" key="17">
    <source>
        <dbReference type="RuleBase" id="RU003476"/>
    </source>
</evidence>
<comment type="catalytic activity">
    <reaction evidence="10">
        <text>8-oxo-dGTP + H2O = 8-oxo-dGMP + diphosphate + H(+)</text>
        <dbReference type="Rhea" id="RHEA:31575"/>
        <dbReference type="ChEBI" id="CHEBI:15377"/>
        <dbReference type="ChEBI" id="CHEBI:15378"/>
        <dbReference type="ChEBI" id="CHEBI:33019"/>
        <dbReference type="ChEBI" id="CHEBI:63224"/>
        <dbReference type="ChEBI" id="CHEBI:77896"/>
        <dbReference type="EC" id="3.6.1.55"/>
    </reaction>
</comment>
<reference evidence="19 20" key="1">
    <citation type="submission" date="2019-07" db="EMBL/GenBank/DDBJ databases">
        <title>Full genome sequence of Sphingomonas sp. 4R-6-7(HKS19).</title>
        <authorList>
            <person name="Im W.-T."/>
        </authorList>
    </citation>
    <scope>NUCLEOTIDE SEQUENCE [LARGE SCALE GENOMIC DNA]</scope>
    <source>
        <strain evidence="19 20">HKS19</strain>
    </source>
</reference>
<gene>
    <name evidence="19" type="ORF">FPZ24_07595</name>
</gene>
<evidence type="ECO:0000259" key="18">
    <source>
        <dbReference type="PROSITE" id="PS51462"/>
    </source>
</evidence>
<dbReference type="GO" id="GO:0046872">
    <property type="term" value="F:metal ion binding"/>
    <property type="evidence" value="ECO:0007669"/>
    <property type="project" value="UniProtKB-KW"/>
</dbReference>
<dbReference type="EC" id="3.6.1.55" evidence="12"/>
<evidence type="ECO:0000256" key="7">
    <source>
        <dbReference type="ARBA" id="ARBA00022801"/>
    </source>
</evidence>
<evidence type="ECO:0000256" key="10">
    <source>
        <dbReference type="ARBA" id="ARBA00035861"/>
    </source>
</evidence>
<dbReference type="GO" id="GO:0035539">
    <property type="term" value="F:8-oxo-7,8-dihydrodeoxyguanosine triphosphate pyrophosphatase activity"/>
    <property type="evidence" value="ECO:0007669"/>
    <property type="project" value="UniProtKB-EC"/>
</dbReference>
<feature type="domain" description="Nudix hydrolase" evidence="18">
    <location>
        <begin position="1"/>
        <end position="126"/>
    </location>
</feature>
<dbReference type="Pfam" id="PF00293">
    <property type="entry name" value="NUDIX"/>
    <property type="match status" value="1"/>
</dbReference>
<dbReference type="PROSITE" id="PS51462">
    <property type="entry name" value="NUDIX"/>
    <property type="match status" value="1"/>
</dbReference>
<keyword evidence="4" id="KW-0235">DNA replication</keyword>
<evidence type="ECO:0000256" key="6">
    <source>
        <dbReference type="ARBA" id="ARBA00022763"/>
    </source>
</evidence>
<evidence type="ECO:0000256" key="1">
    <source>
        <dbReference type="ARBA" id="ARBA00001946"/>
    </source>
</evidence>
<dbReference type="EMBL" id="CP042306">
    <property type="protein sequence ID" value="QDZ09097.1"/>
    <property type="molecule type" value="Genomic_DNA"/>
</dbReference>
<dbReference type="GO" id="GO:0006281">
    <property type="term" value="P:DNA repair"/>
    <property type="evidence" value="ECO:0007669"/>
    <property type="project" value="UniProtKB-KW"/>
</dbReference>
<dbReference type="InterPro" id="IPR015797">
    <property type="entry name" value="NUDIX_hydrolase-like_dom_sf"/>
</dbReference>
<evidence type="ECO:0000256" key="3">
    <source>
        <dbReference type="ARBA" id="ARBA00022457"/>
    </source>
</evidence>
<evidence type="ECO:0000256" key="5">
    <source>
        <dbReference type="ARBA" id="ARBA00022723"/>
    </source>
</evidence>
<keyword evidence="5" id="KW-0479">Metal-binding</keyword>
<dbReference type="AlphaFoldDB" id="A0A5B8LLK7"/>
<evidence type="ECO:0000256" key="12">
    <source>
        <dbReference type="ARBA" id="ARBA00038905"/>
    </source>
</evidence>
<name>A0A5B8LLK7_9SPHN</name>
<protein>
    <recommendedName>
        <fullName evidence="13">8-oxo-dGTP diphosphatase</fullName>
        <ecNumber evidence="12">3.6.1.55</ecNumber>
    </recommendedName>
    <alternativeName>
        <fullName evidence="16">7,8-dihydro-8-oxoguanine-triphosphatase</fullName>
    </alternativeName>
    <alternativeName>
        <fullName evidence="15">Mutator protein MutT</fullName>
    </alternativeName>
    <alternativeName>
        <fullName evidence="14">dGTP pyrophosphohydrolase</fullName>
    </alternativeName>
</protein>
<accession>A0A5B8LLK7</accession>
<keyword evidence="20" id="KW-1185">Reference proteome</keyword>
<evidence type="ECO:0000256" key="16">
    <source>
        <dbReference type="ARBA" id="ARBA00042798"/>
    </source>
</evidence>
<keyword evidence="7 17" id="KW-0378">Hydrolase</keyword>
<dbReference type="RefSeq" id="WP_146574280.1">
    <property type="nucleotide sequence ID" value="NZ_CP042306.1"/>
</dbReference>
<dbReference type="GO" id="GO:0044715">
    <property type="term" value="F:8-oxo-dGDP phosphatase activity"/>
    <property type="evidence" value="ECO:0007669"/>
    <property type="project" value="TreeGrafter"/>
</dbReference>
<dbReference type="GO" id="GO:0008413">
    <property type="term" value="F:8-oxo-7,8-dihydroguanosine triphosphate pyrophosphatase activity"/>
    <property type="evidence" value="ECO:0007669"/>
    <property type="project" value="TreeGrafter"/>
</dbReference>
<evidence type="ECO:0000256" key="11">
    <source>
        <dbReference type="ARBA" id="ARBA00036904"/>
    </source>
</evidence>
<dbReference type="KEGG" id="spai:FPZ24_07595"/>
<keyword evidence="6" id="KW-0227">DNA damage</keyword>
<dbReference type="PROSITE" id="PS00893">
    <property type="entry name" value="NUDIX_BOX"/>
    <property type="match status" value="1"/>
</dbReference>
<keyword evidence="8" id="KW-0460">Magnesium</keyword>
<dbReference type="InterPro" id="IPR047127">
    <property type="entry name" value="MutT-like"/>
</dbReference>
<evidence type="ECO:0000256" key="15">
    <source>
        <dbReference type="ARBA" id="ARBA00041979"/>
    </source>
</evidence>
<evidence type="ECO:0000313" key="19">
    <source>
        <dbReference type="EMBL" id="QDZ09097.1"/>
    </source>
</evidence>
<organism evidence="19 20">
    <name type="scientific">Sphingomonas panacisoli</name>
    <dbReference type="NCBI Taxonomy" id="1813879"/>
    <lineage>
        <taxon>Bacteria</taxon>
        <taxon>Pseudomonadati</taxon>
        <taxon>Pseudomonadota</taxon>
        <taxon>Alphaproteobacteria</taxon>
        <taxon>Sphingomonadales</taxon>
        <taxon>Sphingomonadaceae</taxon>
        <taxon>Sphingomonas</taxon>
    </lineage>
</organism>
<sequence>MLVVAAALIDAEGRVLMARRPAGKQHAGLWEFPGGKVEPGEAPKAALVRELREELGVEIDPDALDPVAFSESLGERHLVLLLYRCRSWRGEPRALDAAEIRWVAAGDLTALDMPPADGPLAAALAAEC</sequence>
<dbReference type="OrthoDB" id="9810648at2"/>
<evidence type="ECO:0000313" key="20">
    <source>
        <dbReference type="Proteomes" id="UP000315673"/>
    </source>
</evidence>
<dbReference type="CDD" id="cd03425">
    <property type="entry name" value="NUDIX_MutT_NudA_like"/>
    <property type="match status" value="1"/>
</dbReference>
<keyword evidence="3" id="KW-0515">Mutator protein</keyword>
<evidence type="ECO:0000256" key="8">
    <source>
        <dbReference type="ARBA" id="ARBA00022842"/>
    </source>
</evidence>
<dbReference type="Gene3D" id="3.90.79.10">
    <property type="entry name" value="Nucleoside Triphosphate Pyrophosphohydrolase"/>
    <property type="match status" value="1"/>
</dbReference>
<dbReference type="GO" id="GO:0006260">
    <property type="term" value="P:DNA replication"/>
    <property type="evidence" value="ECO:0007669"/>
    <property type="project" value="UniProtKB-KW"/>
</dbReference>
<dbReference type="PANTHER" id="PTHR47707:SF1">
    <property type="entry name" value="NUDIX HYDROLASE FAMILY PROTEIN"/>
    <property type="match status" value="1"/>
</dbReference>
<evidence type="ECO:0000256" key="9">
    <source>
        <dbReference type="ARBA" id="ARBA00023204"/>
    </source>
</evidence>